<evidence type="ECO:0000256" key="11">
    <source>
        <dbReference type="ARBA" id="ARBA00032808"/>
    </source>
</evidence>
<dbReference type="NCBIfam" id="TIGR00687">
    <property type="entry name" value="pyridox_kin"/>
    <property type="match status" value="1"/>
</dbReference>
<dbReference type="GeneID" id="109469290"/>
<keyword evidence="9" id="KW-0418">Kinase</keyword>
<evidence type="ECO:0000256" key="15">
    <source>
        <dbReference type="ARBA" id="ARBA00048524"/>
    </source>
</evidence>
<gene>
    <name evidence="18" type="primary">LOC109469290</name>
</gene>
<name>A0A6P4Y318_BRABE</name>
<dbReference type="InterPro" id="IPR004625">
    <property type="entry name" value="PyrdxlKinase"/>
</dbReference>
<dbReference type="AlphaFoldDB" id="A0A6P4Y318"/>
<evidence type="ECO:0000256" key="5">
    <source>
        <dbReference type="ARBA" id="ARBA00012104"/>
    </source>
</evidence>
<dbReference type="GO" id="GO:0005829">
    <property type="term" value="C:cytosol"/>
    <property type="evidence" value="ECO:0007669"/>
    <property type="project" value="TreeGrafter"/>
</dbReference>
<evidence type="ECO:0000256" key="8">
    <source>
        <dbReference type="ARBA" id="ARBA00022741"/>
    </source>
</evidence>
<dbReference type="GO" id="GO:0005524">
    <property type="term" value="F:ATP binding"/>
    <property type="evidence" value="ECO:0007669"/>
    <property type="project" value="UniProtKB-KW"/>
</dbReference>
<evidence type="ECO:0000256" key="7">
    <source>
        <dbReference type="ARBA" id="ARBA00022679"/>
    </source>
</evidence>
<organism evidence="17 18">
    <name type="scientific">Branchiostoma belcheri</name>
    <name type="common">Amphioxus</name>
    <dbReference type="NCBI Taxonomy" id="7741"/>
    <lineage>
        <taxon>Eukaryota</taxon>
        <taxon>Metazoa</taxon>
        <taxon>Chordata</taxon>
        <taxon>Cephalochordata</taxon>
        <taxon>Leptocardii</taxon>
        <taxon>Amphioxiformes</taxon>
        <taxon>Branchiostomatidae</taxon>
        <taxon>Branchiostoma</taxon>
    </lineage>
</organism>
<proteinExistence type="inferred from homology"/>
<dbReference type="KEGG" id="bbel:109469290"/>
<dbReference type="CDD" id="cd01173">
    <property type="entry name" value="pyridoxal_pyridoxamine_kinase"/>
    <property type="match status" value="1"/>
</dbReference>
<dbReference type="SUPFAM" id="SSF53613">
    <property type="entry name" value="Ribokinase-like"/>
    <property type="match status" value="1"/>
</dbReference>
<dbReference type="PANTHER" id="PTHR10534:SF2">
    <property type="entry name" value="PYRIDOXAL KINASE"/>
    <property type="match status" value="1"/>
</dbReference>
<evidence type="ECO:0000256" key="4">
    <source>
        <dbReference type="ARBA" id="ARBA00008805"/>
    </source>
</evidence>
<dbReference type="Pfam" id="PF08543">
    <property type="entry name" value="Phos_pyr_kin"/>
    <property type="match status" value="1"/>
</dbReference>
<dbReference type="RefSeq" id="XP_019623355.1">
    <property type="nucleotide sequence ID" value="XM_019767796.1"/>
</dbReference>
<evidence type="ECO:0000256" key="3">
    <source>
        <dbReference type="ARBA" id="ARBA00005210"/>
    </source>
</evidence>
<keyword evidence="10" id="KW-0067">ATP-binding</keyword>
<dbReference type="EC" id="2.7.1.35" evidence="5"/>
<comment type="pathway">
    <text evidence="2">Cofactor metabolism; pyridoxal 5'-phosphate salvage; pyridoxine 5'-phosphate from pyridoxine: step 1/1.</text>
</comment>
<evidence type="ECO:0000256" key="2">
    <source>
        <dbReference type="ARBA" id="ARBA00004835"/>
    </source>
</evidence>
<dbReference type="GO" id="GO:0008478">
    <property type="term" value="F:pyridoxal kinase activity"/>
    <property type="evidence" value="ECO:0007669"/>
    <property type="project" value="UniProtKB-EC"/>
</dbReference>
<accession>A0A6P4Y318</accession>
<dbReference type="Proteomes" id="UP000515135">
    <property type="component" value="Unplaced"/>
</dbReference>
<dbReference type="InterPro" id="IPR029056">
    <property type="entry name" value="Ribokinase-like"/>
</dbReference>
<comment type="catalytic activity">
    <reaction evidence="13">
        <text>pyridoxamine + ATP = pyridoxamine 5'-phosphate + ADP + H(+)</text>
        <dbReference type="Rhea" id="RHEA:25104"/>
        <dbReference type="ChEBI" id="CHEBI:15378"/>
        <dbReference type="ChEBI" id="CHEBI:30616"/>
        <dbReference type="ChEBI" id="CHEBI:57761"/>
        <dbReference type="ChEBI" id="CHEBI:58451"/>
        <dbReference type="ChEBI" id="CHEBI:456216"/>
        <dbReference type="EC" id="2.7.1.35"/>
    </reaction>
    <physiologicalReaction direction="left-to-right" evidence="13">
        <dbReference type="Rhea" id="RHEA:25105"/>
    </physiologicalReaction>
</comment>
<comment type="pathway">
    <text evidence="3">Cofactor metabolism; pyridoxal 5'-phosphate salvage; pyridoxal 5'-phosphate from pyridoxal: step 1/1.</text>
</comment>
<dbReference type="UniPathway" id="UPA01068">
    <property type="reaction ID" value="UER00298"/>
</dbReference>
<comment type="similarity">
    <text evidence="4">Belongs to the pyridoxine kinase family.</text>
</comment>
<comment type="function">
    <text evidence="12">Catalyzes the phosphorylation of the dietary vitamin B6 vitamers pyridoxal (PL), pyridoxine (PN) and pyridoxamine (PM) to form pyridoxal 5'-phosphate (PLP), pyridoxine 5'-phosphate (PNP) and pyridoxamine 5'-phosphate (PMP), respectively. PLP is the active form of vitamin B6, and acts as a cofactor for over 140 different enzymatic reactions.</text>
</comment>
<keyword evidence="17" id="KW-1185">Reference proteome</keyword>
<evidence type="ECO:0000256" key="13">
    <source>
        <dbReference type="ARBA" id="ARBA00047310"/>
    </source>
</evidence>
<evidence type="ECO:0000256" key="10">
    <source>
        <dbReference type="ARBA" id="ARBA00022840"/>
    </source>
</evidence>
<evidence type="ECO:0000256" key="9">
    <source>
        <dbReference type="ARBA" id="ARBA00022777"/>
    </source>
</evidence>
<evidence type="ECO:0000256" key="6">
    <source>
        <dbReference type="ARBA" id="ARBA00018134"/>
    </source>
</evidence>
<dbReference type="Gene3D" id="3.40.1190.20">
    <property type="match status" value="1"/>
</dbReference>
<keyword evidence="8" id="KW-0547">Nucleotide-binding</keyword>
<dbReference type="OrthoDB" id="2104723at2759"/>
<evidence type="ECO:0000256" key="1">
    <source>
        <dbReference type="ARBA" id="ARBA00004750"/>
    </source>
</evidence>
<evidence type="ECO:0000256" key="12">
    <source>
        <dbReference type="ARBA" id="ARBA00045787"/>
    </source>
</evidence>
<dbReference type="InterPro" id="IPR013749">
    <property type="entry name" value="PM/HMP-P_kinase-1"/>
</dbReference>
<keyword evidence="7" id="KW-0808">Transferase</keyword>
<comment type="catalytic activity">
    <reaction evidence="15">
        <text>pyridoxine + ATP = pyridoxine 5'-phosphate + ADP + H(+)</text>
        <dbReference type="Rhea" id="RHEA:25108"/>
        <dbReference type="ChEBI" id="CHEBI:15378"/>
        <dbReference type="ChEBI" id="CHEBI:16709"/>
        <dbReference type="ChEBI" id="CHEBI:30616"/>
        <dbReference type="ChEBI" id="CHEBI:58589"/>
        <dbReference type="ChEBI" id="CHEBI:456216"/>
        <dbReference type="EC" id="2.7.1.35"/>
    </reaction>
    <physiologicalReaction direction="left-to-right" evidence="15">
        <dbReference type="Rhea" id="RHEA:25109"/>
    </physiologicalReaction>
</comment>
<evidence type="ECO:0000259" key="16">
    <source>
        <dbReference type="Pfam" id="PF08543"/>
    </source>
</evidence>
<evidence type="ECO:0000313" key="17">
    <source>
        <dbReference type="Proteomes" id="UP000515135"/>
    </source>
</evidence>
<dbReference type="GO" id="GO:0009443">
    <property type="term" value="P:pyridoxal 5'-phosphate salvage"/>
    <property type="evidence" value="ECO:0007669"/>
    <property type="project" value="InterPro"/>
</dbReference>
<feature type="domain" description="Pyridoxamine kinase/Phosphomethylpyrimidine kinase" evidence="16">
    <location>
        <begin position="83"/>
        <end position="262"/>
    </location>
</feature>
<sequence length="301" mass="33517">MAEEDCRVLLVQSHVVSGYVGNKSAVFPLQVLGFEVDYINSVQFSNHTGYKSFKGQVLNADELRELFDGLKANNINNYSYLVTGYIGSVSFLEGVLEMVKEFKKVKPDLLYVCDPVMGDRGFMYVPKELLPVYQEKIIPHANLITPNQYEAELLTGMSIKTKADAIQAMDMFHEKGVQSVVLSSCEFDSSDTLVLLGSQINGGEKKRIELEMPKLNLNFTGTGDLFTACLLAWVHKHPKDLATACEKTIATMQAVLQRTLDYARRVAGEGNKPTAAQRELRLIQSKKDIEEPSVTIKAKPL</sequence>
<comment type="pathway">
    <text evidence="1">Cofactor metabolism; pyridoxal 5'-phosphate salvage; pyridoxamine 5'-phosphate from pyridoxamine: step 1/1.</text>
</comment>
<evidence type="ECO:0000256" key="14">
    <source>
        <dbReference type="ARBA" id="ARBA00047377"/>
    </source>
</evidence>
<protein>
    <recommendedName>
        <fullName evidence="6">Pyridoxal kinase</fullName>
        <ecNumber evidence="5">2.7.1.35</ecNumber>
    </recommendedName>
    <alternativeName>
        <fullName evidence="11">Pyridoxine kinase</fullName>
    </alternativeName>
</protein>
<dbReference type="PANTHER" id="PTHR10534">
    <property type="entry name" value="PYRIDOXAL KINASE"/>
    <property type="match status" value="1"/>
</dbReference>
<evidence type="ECO:0000313" key="18">
    <source>
        <dbReference type="RefSeq" id="XP_019623355.1"/>
    </source>
</evidence>
<reference evidence="18" key="1">
    <citation type="submission" date="2025-08" db="UniProtKB">
        <authorList>
            <consortium name="RefSeq"/>
        </authorList>
    </citation>
    <scope>IDENTIFICATION</scope>
    <source>
        <tissue evidence="18">Gonad</tissue>
    </source>
</reference>
<comment type="catalytic activity">
    <reaction evidence="14">
        <text>pyridoxal + ATP = pyridoxal 5'-phosphate + ADP + H(+)</text>
        <dbReference type="Rhea" id="RHEA:10224"/>
        <dbReference type="ChEBI" id="CHEBI:15378"/>
        <dbReference type="ChEBI" id="CHEBI:17310"/>
        <dbReference type="ChEBI" id="CHEBI:30616"/>
        <dbReference type="ChEBI" id="CHEBI:456216"/>
        <dbReference type="ChEBI" id="CHEBI:597326"/>
        <dbReference type="EC" id="2.7.1.35"/>
    </reaction>
    <physiologicalReaction direction="left-to-right" evidence="14">
        <dbReference type="Rhea" id="RHEA:10225"/>
    </physiologicalReaction>
</comment>